<evidence type="ECO:0000313" key="8">
    <source>
        <dbReference type="Proteomes" id="UP000680045"/>
    </source>
</evidence>
<dbReference type="EMBL" id="JAGTPW010000024">
    <property type="protein sequence ID" value="MBR8645065.1"/>
    <property type="molecule type" value="Genomic_DNA"/>
</dbReference>
<accession>A0A941FIX5</accession>
<sequence>MLFITSKLKSKVKMVIFGIPVLYVLIKVAALLFNLDVIQIVIDRFKAAASDNGSGRFDIWANGLELFADNPIFGIGLYNYRSYSNNLFGIDHYMHNTF</sequence>
<protein>
    <submittedName>
        <fullName evidence="7">O-antigen ligase family protein</fullName>
    </submittedName>
</protein>
<organism evidence="7 8">
    <name type="scientific">Peribacillus frigoritolerans</name>
    <dbReference type="NCBI Taxonomy" id="450367"/>
    <lineage>
        <taxon>Bacteria</taxon>
        <taxon>Bacillati</taxon>
        <taxon>Bacillota</taxon>
        <taxon>Bacilli</taxon>
        <taxon>Bacillales</taxon>
        <taxon>Bacillaceae</taxon>
        <taxon>Peribacillus</taxon>
    </lineage>
</organism>
<keyword evidence="7" id="KW-0436">Ligase</keyword>
<name>A0A941FIX5_9BACI</name>
<evidence type="ECO:0000256" key="3">
    <source>
        <dbReference type="ARBA" id="ARBA00022989"/>
    </source>
</evidence>
<dbReference type="Pfam" id="PF04932">
    <property type="entry name" value="Wzy_C"/>
    <property type="match status" value="1"/>
</dbReference>
<feature type="transmembrane region" description="Helical" evidence="5">
    <location>
        <begin position="12"/>
        <end position="33"/>
    </location>
</feature>
<keyword evidence="2 5" id="KW-0812">Transmembrane</keyword>
<reference evidence="7" key="1">
    <citation type="submission" date="2021-04" db="EMBL/GenBank/DDBJ databases">
        <title>Whole genome sequencing of Enterococci isolates from hospitalized patients.</title>
        <authorList>
            <person name="Ogoti B.M."/>
            <person name="Onyambu F.G."/>
        </authorList>
    </citation>
    <scope>NUCLEOTIDE SEQUENCE</scope>
    <source>
        <strain evidence="7">242</strain>
    </source>
</reference>
<comment type="caution">
    <text evidence="7">The sequence shown here is derived from an EMBL/GenBank/DDBJ whole genome shotgun (WGS) entry which is preliminary data.</text>
</comment>
<evidence type="ECO:0000256" key="2">
    <source>
        <dbReference type="ARBA" id="ARBA00022692"/>
    </source>
</evidence>
<dbReference type="GO" id="GO:0016874">
    <property type="term" value="F:ligase activity"/>
    <property type="evidence" value="ECO:0007669"/>
    <property type="project" value="UniProtKB-KW"/>
</dbReference>
<evidence type="ECO:0000256" key="5">
    <source>
        <dbReference type="SAM" id="Phobius"/>
    </source>
</evidence>
<keyword evidence="3 5" id="KW-1133">Transmembrane helix</keyword>
<dbReference type="GO" id="GO:0016020">
    <property type="term" value="C:membrane"/>
    <property type="evidence" value="ECO:0007669"/>
    <property type="project" value="UniProtKB-SubCell"/>
</dbReference>
<evidence type="ECO:0000313" key="7">
    <source>
        <dbReference type="EMBL" id="MBR8645065.1"/>
    </source>
</evidence>
<evidence type="ECO:0000256" key="1">
    <source>
        <dbReference type="ARBA" id="ARBA00004141"/>
    </source>
</evidence>
<proteinExistence type="predicted"/>
<evidence type="ECO:0000256" key="4">
    <source>
        <dbReference type="ARBA" id="ARBA00023136"/>
    </source>
</evidence>
<evidence type="ECO:0000259" key="6">
    <source>
        <dbReference type="Pfam" id="PF04932"/>
    </source>
</evidence>
<dbReference type="Proteomes" id="UP000680045">
    <property type="component" value="Unassembled WGS sequence"/>
</dbReference>
<dbReference type="InterPro" id="IPR007016">
    <property type="entry name" value="O-antigen_ligase-rel_domated"/>
</dbReference>
<feature type="domain" description="O-antigen ligase-related" evidence="6">
    <location>
        <begin position="2"/>
        <end position="95"/>
    </location>
</feature>
<keyword evidence="4 5" id="KW-0472">Membrane</keyword>
<gene>
    <name evidence="7" type="ORF">KEH51_14710</name>
</gene>
<dbReference type="AlphaFoldDB" id="A0A941FIX5"/>
<comment type="subcellular location">
    <subcellularLocation>
        <location evidence="1">Membrane</location>
        <topology evidence="1">Multi-pass membrane protein</topology>
    </subcellularLocation>
</comment>